<feature type="transmembrane region" description="Helical" evidence="5">
    <location>
        <begin position="87"/>
        <end position="106"/>
    </location>
</feature>
<reference evidence="7 8" key="1">
    <citation type="submission" date="2016-10" db="EMBL/GenBank/DDBJ databases">
        <authorList>
            <person name="de Groot N.N."/>
        </authorList>
    </citation>
    <scope>NUCLEOTIDE SEQUENCE [LARGE SCALE GENOMIC DNA]</scope>
    <source>
        <strain evidence="7 8">CGMCC 1.11156</strain>
    </source>
</reference>
<gene>
    <name evidence="7" type="ORF">SAMN05216561_103271</name>
</gene>
<dbReference type="GO" id="GO:0005886">
    <property type="term" value="C:plasma membrane"/>
    <property type="evidence" value="ECO:0007669"/>
    <property type="project" value="UniProtKB-SubCell"/>
</dbReference>
<dbReference type="InterPro" id="IPR050327">
    <property type="entry name" value="Proton-linked_MCT"/>
</dbReference>
<feature type="transmembrane region" description="Helical" evidence="5">
    <location>
        <begin position="320"/>
        <end position="338"/>
    </location>
</feature>
<feature type="transmembrane region" description="Helical" evidence="5">
    <location>
        <begin position="419"/>
        <end position="438"/>
    </location>
</feature>
<feature type="transmembrane region" description="Helical" evidence="5">
    <location>
        <begin position="344"/>
        <end position="368"/>
    </location>
</feature>
<evidence type="ECO:0000313" key="8">
    <source>
        <dbReference type="Proteomes" id="UP000198649"/>
    </source>
</evidence>
<feature type="transmembrane region" description="Helical" evidence="5">
    <location>
        <begin position="248"/>
        <end position="266"/>
    </location>
</feature>
<comment type="subcellular location">
    <subcellularLocation>
        <location evidence="1">Cell membrane</location>
        <topology evidence="1">Multi-pass membrane protein</topology>
    </subcellularLocation>
</comment>
<evidence type="ECO:0000256" key="4">
    <source>
        <dbReference type="ARBA" id="ARBA00023136"/>
    </source>
</evidence>
<feature type="transmembrane region" description="Helical" evidence="5">
    <location>
        <begin position="20"/>
        <end position="42"/>
    </location>
</feature>
<feature type="transmembrane region" description="Helical" evidence="5">
    <location>
        <begin position="146"/>
        <end position="167"/>
    </location>
</feature>
<protein>
    <submittedName>
        <fullName evidence="7">MFS-type transporter involved in bile tolerance, Atg22 family</fullName>
    </submittedName>
</protein>
<dbReference type="InterPro" id="IPR036259">
    <property type="entry name" value="MFS_trans_sf"/>
</dbReference>
<dbReference type="PANTHER" id="PTHR11360:SF317">
    <property type="entry name" value="MAJOR FACILITATOR SUPERFAMILY (MFS) PROFILE DOMAIN-CONTAINING PROTEIN-RELATED"/>
    <property type="match status" value="1"/>
</dbReference>
<feature type="transmembrane region" description="Helical" evidence="5">
    <location>
        <begin position="286"/>
        <end position="308"/>
    </location>
</feature>
<feature type="transmembrane region" description="Helical" evidence="5">
    <location>
        <begin position="187"/>
        <end position="209"/>
    </location>
</feature>
<feature type="transmembrane region" description="Helical" evidence="5">
    <location>
        <begin position="112"/>
        <end position="134"/>
    </location>
</feature>
<evidence type="ECO:0000256" key="3">
    <source>
        <dbReference type="ARBA" id="ARBA00022989"/>
    </source>
</evidence>
<dbReference type="SUPFAM" id="SSF103473">
    <property type="entry name" value="MFS general substrate transporter"/>
    <property type="match status" value="1"/>
</dbReference>
<keyword evidence="2 5" id="KW-0812">Transmembrane</keyword>
<accession>A0A1I3E9L9</accession>
<keyword evidence="4 5" id="KW-0472">Membrane</keyword>
<dbReference type="InterPro" id="IPR020846">
    <property type="entry name" value="MFS_dom"/>
</dbReference>
<proteinExistence type="predicted"/>
<dbReference type="Pfam" id="PF07690">
    <property type="entry name" value="MFS_1"/>
    <property type="match status" value="1"/>
</dbReference>
<dbReference type="EMBL" id="FOQG01000003">
    <property type="protein sequence ID" value="SFH95682.1"/>
    <property type="molecule type" value="Genomic_DNA"/>
</dbReference>
<evidence type="ECO:0000256" key="5">
    <source>
        <dbReference type="SAM" id="Phobius"/>
    </source>
</evidence>
<dbReference type="Gene3D" id="1.20.1250.20">
    <property type="entry name" value="MFS general substrate transporter like domains"/>
    <property type="match status" value="2"/>
</dbReference>
<dbReference type="GO" id="GO:0022857">
    <property type="term" value="F:transmembrane transporter activity"/>
    <property type="evidence" value="ECO:0007669"/>
    <property type="project" value="InterPro"/>
</dbReference>
<dbReference type="Proteomes" id="UP000198649">
    <property type="component" value="Unassembled WGS sequence"/>
</dbReference>
<evidence type="ECO:0000259" key="6">
    <source>
        <dbReference type="PROSITE" id="PS50850"/>
    </source>
</evidence>
<dbReference type="InterPro" id="IPR011701">
    <property type="entry name" value="MFS"/>
</dbReference>
<feature type="transmembrane region" description="Helical" evidence="5">
    <location>
        <begin position="380"/>
        <end position="399"/>
    </location>
</feature>
<keyword evidence="8" id="KW-1185">Reference proteome</keyword>
<dbReference type="CDD" id="cd17353">
    <property type="entry name" value="MFS_OFA_like"/>
    <property type="match status" value="1"/>
</dbReference>
<dbReference type="RefSeq" id="WP_091111118.1">
    <property type="nucleotide sequence ID" value="NZ_BKAF01000007.1"/>
</dbReference>
<keyword evidence="3 5" id="KW-1133">Transmembrane helix</keyword>
<feature type="transmembrane region" description="Helical" evidence="5">
    <location>
        <begin position="476"/>
        <end position="494"/>
    </location>
</feature>
<dbReference type="PANTHER" id="PTHR11360">
    <property type="entry name" value="MONOCARBOXYLATE TRANSPORTER"/>
    <property type="match status" value="1"/>
</dbReference>
<dbReference type="STRING" id="1005945.SAMN05216561_103271"/>
<evidence type="ECO:0000256" key="2">
    <source>
        <dbReference type="ARBA" id="ARBA00022692"/>
    </source>
</evidence>
<dbReference type="OrthoDB" id="9793415at2"/>
<name>A0A1I3E9L9_9ACTN</name>
<evidence type="ECO:0000313" key="7">
    <source>
        <dbReference type="EMBL" id="SFH95682.1"/>
    </source>
</evidence>
<feature type="transmembrane region" description="Helical" evidence="5">
    <location>
        <begin position="54"/>
        <end position="75"/>
    </location>
</feature>
<evidence type="ECO:0000256" key="1">
    <source>
        <dbReference type="ARBA" id="ARBA00004651"/>
    </source>
</evidence>
<organism evidence="7 8">
    <name type="scientific">Nocardioides psychrotolerans</name>
    <dbReference type="NCBI Taxonomy" id="1005945"/>
    <lineage>
        <taxon>Bacteria</taxon>
        <taxon>Bacillati</taxon>
        <taxon>Actinomycetota</taxon>
        <taxon>Actinomycetes</taxon>
        <taxon>Propionibacteriales</taxon>
        <taxon>Nocardioidaceae</taxon>
        <taxon>Nocardioides</taxon>
    </lineage>
</organism>
<feature type="domain" description="Major facilitator superfamily (MFS) profile" evidence="6">
    <location>
        <begin position="1"/>
        <end position="443"/>
    </location>
</feature>
<sequence length="505" mass="52586">MSLTVLDRERTVAGTGFNRWLIPPAALAVHLCIGQVYATSVYKDALVSHFDTSLTAVGAVFSIAIVMLGLSAAVFGTWVDTGGPRRAMVASATCWATGFMVGAAGIATEQIWLLYLGYGVIGGIGLGLGYIAPVSTLIKWFPDRPGLATGMAIMGFGGGAMIASPLSAKLLDLYGGGPDGLQDGNSVAKLFVTLGLIYLVVMLFGAWLVRVPPAGWKPAGFDPSSIKTKSMVTTASVSAANAVRTPQFWLLWVVLFCNVTAGIGILEQASPMIQGFFRDGDTSSVSLAAAAGFVGVLSLFNMAGRFVWSSTSDAIGRKPIYILYLGAGIGLYLLLATVGTTSTVVFVILAGLIISFYGGGFATVPAYLRDLFGPFQVGAIHGRLLTAWAAAGVAGPLIVNGILDRQGDPSQLVAADYRPALFTMVGVLVVGLLANLLVRPVADKFHEPEKADATAGLADRHEGRTSVNDAPAPTPVLLPVAWLVVGLPLLWGVYETVVKGSALFG</sequence>
<dbReference type="AlphaFoldDB" id="A0A1I3E9L9"/>
<dbReference type="PROSITE" id="PS50850">
    <property type="entry name" value="MFS"/>
    <property type="match status" value="1"/>
</dbReference>